<keyword evidence="1" id="KW-0472">Membrane</keyword>
<proteinExistence type="predicted"/>
<organism evidence="2 3">
    <name type="scientific">Roseiarcus fermentans</name>
    <dbReference type="NCBI Taxonomy" id="1473586"/>
    <lineage>
        <taxon>Bacteria</taxon>
        <taxon>Pseudomonadati</taxon>
        <taxon>Pseudomonadota</taxon>
        <taxon>Alphaproteobacteria</taxon>
        <taxon>Hyphomicrobiales</taxon>
        <taxon>Roseiarcaceae</taxon>
        <taxon>Roseiarcus</taxon>
    </lineage>
</organism>
<dbReference type="AlphaFoldDB" id="A0A366FJ52"/>
<reference evidence="2 3" key="1">
    <citation type="submission" date="2018-06" db="EMBL/GenBank/DDBJ databases">
        <title>Genomic Encyclopedia of Type Strains, Phase IV (KMG-IV): sequencing the most valuable type-strain genomes for metagenomic binning, comparative biology and taxonomic classification.</title>
        <authorList>
            <person name="Goeker M."/>
        </authorList>
    </citation>
    <scope>NUCLEOTIDE SEQUENCE [LARGE SCALE GENOMIC DNA]</scope>
    <source>
        <strain evidence="2 3">DSM 24875</strain>
    </source>
</reference>
<keyword evidence="3" id="KW-1185">Reference proteome</keyword>
<dbReference type="Proteomes" id="UP000253529">
    <property type="component" value="Unassembled WGS sequence"/>
</dbReference>
<feature type="transmembrane region" description="Helical" evidence="1">
    <location>
        <begin position="78"/>
        <end position="99"/>
    </location>
</feature>
<dbReference type="InterPro" id="IPR010406">
    <property type="entry name" value="DUF1003"/>
</dbReference>
<dbReference type="RefSeq" id="WP_113889317.1">
    <property type="nucleotide sequence ID" value="NZ_QNRK01000011.1"/>
</dbReference>
<dbReference type="Pfam" id="PF06210">
    <property type="entry name" value="DUF1003"/>
    <property type="match status" value="1"/>
</dbReference>
<keyword evidence="1" id="KW-1133">Transmembrane helix</keyword>
<dbReference type="OrthoDB" id="9795736at2"/>
<protein>
    <submittedName>
        <fullName evidence="2">Putative membrane protein</fullName>
    </submittedName>
</protein>
<keyword evidence="1" id="KW-0812">Transmembrane</keyword>
<evidence type="ECO:0000313" key="3">
    <source>
        <dbReference type="Proteomes" id="UP000253529"/>
    </source>
</evidence>
<sequence length="175" mass="18882">MDEPSVPPHVEQSVAAIVELHRSHFRRAGRAQRVISTTTAAVARPATLAVIAVAVTVWVALNTWLTATGRVAPDPYPYAFLSLTVSAGGFLLAAMILIAQRHDDELSTLRDQLTLELAILSEQKTAKLIALLEELRRSVPDLENRRDEIAEALAEPADPSLVLGAIEAAHREPGA</sequence>
<accession>A0A366FJ52</accession>
<dbReference type="EMBL" id="QNRK01000011">
    <property type="protein sequence ID" value="RBP13755.1"/>
    <property type="molecule type" value="Genomic_DNA"/>
</dbReference>
<evidence type="ECO:0000256" key="1">
    <source>
        <dbReference type="SAM" id="Phobius"/>
    </source>
</evidence>
<gene>
    <name evidence="2" type="ORF">DFR50_11117</name>
</gene>
<name>A0A366FJ52_9HYPH</name>
<evidence type="ECO:0000313" key="2">
    <source>
        <dbReference type="EMBL" id="RBP13755.1"/>
    </source>
</evidence>
<comment type="caution">
    <text evidence="2">The sequence shown here is derived from an EMBL/GenBank/DDBJ whole genome shotgun (WGS) entry which is preliminary data.</text>
</comment>
<feature type="transmembrane region" description="Helical" evidence="1">
    <location>
        <begin position="34"/>
        <end position="58"/>
    </location>
</feature>